<feature type="transmembrane region" description="Helical" evidence="1">
    <location>
        <begin position="173"/>
        <end position="193"/>
    </location>
</feature>
<comment type="caution">
    <text evidence="2">The sequence shown here is derived from an EMBL/GenBank/DDBJ whole genome shotgun (WGS) entry which is preliminary data.</text>
</comment>
<dbReference type="EMBL" id="JRHH01000005">
    <property type="protein sequence ID" value="KGD67463.1"/>
    <property type="molecule type" value="Genomic_DNA"/>
</dbReference>
<dbReference type="STRING" id="1453498.LG45_14770"/>
<keyword evidence="1" id="KW-0472">Membrane</keyword>
<keyword evidence="1" id="KW-0812">Transmembrane</keyword>
<dbReference type="Proteomes" id="UP000029554">
    <property type="component" value="Unassembled WGS sequence"/>
</dbReference>
<feature type="transmembrane region" description="Helical" evidence="1">
    <location>
        <begin position="61"/>
        <end position="78"/>
    </location>
</feature>
<feature type="transmembrane region" description="Helical" evidence="1">
    <location>
        <begin position="84"/>
        <end position="104"/>
    </location>
</feature>
<feature type="transmembrane region" description="Helical" evidence="1">
    <location>
        <begin position="35"/>
        <end position="54"/>
    </location>
</feature>
<dbReference type="RefSeq" id="WP_035128304.1">
    <property type="nucleotide sequence ID" value="NZ_JRHH01000005.1"/>
</dbReference>
<evidence type="ECO:0000313" key="2">
    <source>
        <dbReference type="EMBL" id="KGD67463.1"/>
    </source>
</evidence>
<evidence type="ECO:0000313" key="3">
    <source>
        <dbReference type="Proteomes" id="UP000029554"/>
    </source>
</evidence>
<dbReference type="AlphaFoldDB" id="A0A095TYK5"/>
<name>A0A095TYK5_9FLAO</name>
<evidence type="ECO:0008006" key="4">
    <source>
        <dbReference type="Google" id="ProtNLM"/>
    </source>
</evidence>
<accession>A0A095TYK5</accession>
<dbReference type="OrthoDB" id="1365711at2"/>
<proteinExistence type="predicted"/>
<dbReference type="eggNOG" id="ENOG5030YJC">
    <property type="taxonomic scope" value="Bacteria"/>
</dbReference>
<feature type="transmembrane region" description="Helical" evidence="1">
    <location>
        <begin position="111"/>
        <end position="134"/>
    </location>
</feature>
<gene>
    <name evidence="2" type="ORF">LG45_14770</name>
</gene>
<keyword evidence="3" id="KW-1185">Reference proteome</keyword>
<reference evidence="2 3" key="1">
    <citation type="submission" date="2014-09" db="EMBL/GenBank/DDBJ databases">
        <title>Whole Genome Shotgun of Flavobacterium aquatile LMG 4008.</title>
        <authorList>
            <person name="Gale A.N."/>
            <person name="Pipes S.E."/>
            <person name="Newman J.D."/>
        </authorList>
    </citation>
    <scope>NUCLEOTIDE SEQUENCE [LARGE SCALE GENOMIC DNA]</scope>
    <source>
        <strain evidence="2 3">LMG 4008</strain>
    </source>
</reference>
<evidence type="ECO:0000256" key="1">
    <source>
        <dbReference type="SAM" id="Phobius"/>
    </source>
</evidence>
<protein>
    <recommendedName>
        <fullName evidence="4">YhhN-like protein</fullName>
    </recommendedName>
</protein>
<keyword evidence="1" id="KW-1133">Transmembrane helix</keyword>
<feature type="transmembrane region" description="Helical" evidence="1">
    <location>
        <begin position="140"/>
        <end position="161"/>
    </location>
</feature>
<sequence length="227" mass="26398">MKQLLHKKDILEIVTYSFFILSTIEITGEFLYNDFLISLTKPLLLPLLLFLYWYNSDQVSKVYIIALVLNWCANVLFLSVVSNLIFIATILFMLSRFFILLTVYEKLKELNLIPIIIGSIPFLFLFTYLIYLIYDEIFGSTVPIVFLQCLIMSIIGGFSLGNYMMKNDEASKYLLVCSLCFALNIFALGVKYYYLDLGFLKPVSMIFFLSGHFIFLRFVVISEREKL</sequence>
<organism evidence="2 3">
    <name type="scientific">Flavobacterium aquatile LMG 4008 = ATCC 11947</name>
    <dbReference type="NCBI Taxonomy" id="1453498"/>
    <lineage>
        <taxon>Bacteria</taxon>
        <taxon>Pseudomonadati</taxon>
        <taxon>Bacteroidota</taxon>
        <taxon>Flavobacteriia</taxon>
        <taxon>Flavobacteriales</taxon>
        <taxon>Flavobacteriaceae</taxon>
        <taxon>Flavobacterium</taxon>
    </lineage>
</organism>
<feature type="transmembrane region" description="Helical" evidence="1">
    <location>
        <begin position="199"/>
        <end position="220"/>
    </location>
</feature>